<evidence type="ECO:0000313" key="2">
    <source>
        <dbReference type="EMBL" id="SVA59488.1"/>
    </source>
</evidence>
<sequence>MLGEPYSELEEEMRLDRNMCGGALAVVVLLLASCTAGDVTESTTEETAPPVVAEVVFDHEAVMGNFAREFNADNLEALADLFTDDGCRMPPNQPIVEGRAMLLAQLEAATSMTTGELKLALTSSESSGELAHGTGTFERLAADGSTMEHGKWMGTYKLVDGVWKMHCDIWNTNPPPSDDSQESDDESS</sequence>
<protein>
    <recommendedName>
        <fullName evidence="1">DUF4440 domain-containing protein</fullName>
    </recommendedName>
</protein>
<dbReference type="InterPro" id="IPR027843">
    <property type="entry name" value="DUF4440"/>
</dbReference>
<dbReference type="CDD" id="cd00531">
    <property type="entry name" value="NTF2_like"/>
    <property type="match status" value="1"/>
</dbReference>
<reference evidence="2" key="1">
    <citation type="submission" date="2018-05" db="EMBL/GenBank/DDBJ databases">
        <authorList>
            <person name="Lanie J.A."/>
            <person name="Ng W.-L."/>
            <person name="Kazmierczak K.M."/>
            <person name="Andrzejewski T.M."/>
            <person name="Davidsen T.M."/>
            <person name="Wayne K.J."/>
            <person name="Tettelin H."/>
            <person name="Glass J.I."/>
            <person name="Rusch D."/>
            <person name="Podicherti R."/>
            <person name="Tsui H.-C.T."/>
            <person name="Winkler M.E."/>
        </authorList>
    </citation>
    <scope>NUCLEOTIDE SEQUENCE</scope>
</reference>
<dbReference type="Gene3D" id="3.10.450.50">
    <property type="match status" value="1"/>
</dbReference>
<evidence type="ECO:0000259" key="1">
    <source>
        <dbReference type="Pfam" id="PF14534"/>
    </source>
</evidence>
<dbReference type="Pfam" id="PF14534">
    <property type="entry name" value="DUF4440"/>
    <property type="match status" value="1"/>
</dbReference>
<dbReference type="AlphaFoldDB" id="A0A381X4C5"/>
<feature type="domain" description="DUF4440" evidence="1">
    <location>
        <begin position="66"/>
        <end position="165"/>
    </location>
</feature>
<dbReference type="InterPro" id="IPR032710">
    <property type="entry name" value="NTF2-like_dom_sf"/>
</dbReference>
<dbReference type="EMBL" id="UINC01013835">
    <property type="protein sequence ID" value="SVA59488.1"/>
    <property type="molecule type" value="Genomic_DNA"/>
</dbReference>
<organism evidence="2">
    <name type="scientific">marine metagenome</name>
    <dbReference type="NCBI Taxonomy" id="408172"/>
    <lineage>
        <taxon>unclassified sequences</taxon>
        <taxon>metagenomes</taxon>
        <taxon>ecological metagenomes</taxon>
    </lineage>
</organism>
<proteinExistence type="predicted"/>
<dbReference type="SUPFAM" id="SSF54427">
    <property type="entry name" value="NTF2-like"/>
    <property type="match status" value="1"/>
</dbReference>
<name>A0A381X4C5_9ZZZZ</name>
<gene>
    <name evidence="2" type="ORF">METZ01_LOCUS112342</name>
</gene>
<accession>A0A381X4C5</accession>